<evidence type="ECO:0000313" key="3">
    <source>
        <dbReference type="Proteomes" id="UP000077856"/>
    </source>
</evidence>
<dbReference type="InterPro" id="IPR040828">
    <property type="entry name" value="pPIWI_RE_REase"/>
</dbReference>
<dbReference type="KEGG" id="bon:A361_20475"/>
<reference evidence="2 3" key="1">
    <citation type="submission" date="2016-04" db="EMBL/GenBank/DDBJ databases">
        <title>Complete genome sequence of Bacillus oceanisediminis strain 2691.</title>
        <authorList>
            <person name="Jeong H."/>
            <person name="Kim H.J."/>
            <person name="Lee D.-W."/>
        </authorList>
    </citation>
    <scope>NUCLEOTIDE SEQUENCE [LARGE SCALE GENOMIC DNA]</scope>
    <source>
        <strain evidence="2 3">2691</strain>
    </source>
</reference>
<accession>A0A160MEA3</accession>
<dbReference type="EMBL" id="CP015506">
    <property type="protein sequence ID" value="AND41436.1"/>
    <property type="molecule type" value="Genomic_DNA"/>
</dbReference>
<dbReference type="Proteomes" id="UP000077856">
    <property type="component" value="Chromosome"/>
</dbReference>
<evidence type="ECO:0000259" key="1">
    <source>
        <dbReference type="Pfam" id="PF18154"/>
    </source>
</evidence>
<sequence length="393" mass="46229">MPVVQKIVEIIEWAKRVEADIEICNQNLVGATQASKGFEEFRKKLLFDMLQKPQAIYPATVYEFLLLLKQPIGSWGYFSIDELNKENIDEFFTILDDEIGITPEAEELLNEEQSFHESSTKKIREALVSCRKFYEIYQNESMQEQYTAFRTFLIHNPITDEETIEAFCFKHRLEPFLISILEDCYENIPSGFVYKCQACGWTLEEKTKGYFTCVKRECRKKLDVFSLKNSKIESHQNKRVLKSILLSTVIPGKKELQLVEDLKKLSVTVQLYPQLEKKGDIYAFQEYENILEYAFIDVKDYTRPKRLAEELLKEKEEGTLKTEIIAVPDDKASKRYIEYVNRTLQERGHMDVRIYSFSMIKEMFKRNGSSRLKGRVKHKSVNRKENDNVQILF</sequence>
<protein>
    <recommendedName>
        <fullName evidence="1">REase associating with pPIWI RE domain-containing protein</fullName>
    </recommendedName>
</protein>
<dbReference type="eggNOG" id="ENOG5030GIV">
    <property type="taxonomic scope" value="Bacteria"/>
</dbReference>
<feature type="domain" description="REase associating with pPIWI RE" evidence="1">
    <location>
        <begin position="252"/>
        <end position="363"/>
    </location>
</feature>
<dbReference type="AlphaFoldDB" id="A0A160MEA3"/>
<dbReference type="Pfam" id="PF18154">
    <property type="entry name" value="pPIWI_RE_REase"/>
    <property type="match status" value="1"/>
</dbReference>
<gene>
    <name evidence="2" type="ORF">A361_20475</name>
</gene>
<evidence type="ECO:0000313" key="2">
    <source>
        <dbReference type="EMBL" id="AND41436.1"/>
    </source>
</evidence>
<name>A0A160MEA3_9BACI</name>
<dbReference type="STRING" id="1196031.A361_20475"/>
<proteinExistence type="predicted"/>
<dbReference type="RefSeq" id="WP_019380155.1">
    <property type="nucleotide sequence ID" value="NZ_CP015506.1"/>
</dbReference>
<organism evidence="2 3">
    <name type="scientific">Cytobacillus oceanisediminis 2691</name>
    <dbReference type="NCBI Taxonomy" id="1196031"/>
    <lineage>
        <taxon>Bacteria</taxon>
        <taxon>Bacillati</taxon>
        <taxon>Bacillota</taxon>
        <taxon>Bacilli</taxon>
        <taxon>Bacillales</taxon>
        <taxon>Bacillaceae</taxon>
        <taxon>Cytobacillus</taxon>
    </lineage>
</organism>